<feature type="domain" description="Fe2OG dioxygenase" evidence="8">
    <location>
        <begin position="208"/>
        <end position="315"/>
    </location>
</feature>
<dbReference type="PANTHER" id="PTHR10209:SF230">
    <property type="entry name" value="SCOPOLETIN 8-HYDROXYLASE"/>
    <property type="match status" value="1"/>
</dbReference>
<keyword evidence="5 7" id="KW-0560">Oxidoreductase</keyword>
<evidence type="ECO:0000259" key="8">
    <source>
        <dbReference type="PROSITE" id="PS51471"/>
    </source>
</evidence>
<comment type="cofactor">
    <cofactor evidence="1">
        <name>L-ascorbate</name>
        <dbReference type="ChEBI" id="CHEBI:38290"/>
    </cofactor>
</comment>
<dbReference type="InterPro" id="IPR044861">
    <property type="entry name" value="IPNS-like_FE2OG_OXY"/>
</dbReference>
<evidence type="ECO:0000256" key="7">
    <source>
        <dbReference type="RuleBase" id="RU003682"/>
    </source>
</evidence>
<dbReference type="PANTHER" id="PTHR10209">
    <property type="entry name" value="OXIDOREDUCTASE, 2OG-FE II OXYGENASE FAMILY PROTEIN"/>
    <property type="match status" value="1"/>
</dbReference>
<dbReference type="GO" id="GO:0051213">
    <property type="term" value="F:dioxygenase activity"/>
    <property type="evidence" value="ECO:0007669"/>
    <property type="project" value="UniProtKB-KW"/>
</dbReference>
<comment type="similarity">
    <text evidence="2 7">Belongs to the iron/ascorbate-dependent oxidoreductase family.</text>
</comment>
<dbReference type="GO" id="GO:0009805">
    <property type="term" value="P:coumarin biosynthetic process"/>
    <property type="evidence" value="ECO:0007669"/>
    <property type="project" value="UniProtKB-ARBA"/>
</dbReference>
<keyword evidence="4" id="KW-0223">Dioxygenase</keyword>
<dbReference type="InterPro" id="IPR005123">
    <property type="entry name" value="Oxoglu/Fe-dep_dioxygenase_dom"/>
</dbReference>
<evidence type="ECO:0000256" key="3">
    <source>
        <dbReference type="ARBA" id="ARBA00022723"/>
    </source>
</evidence>
<evidence type="ECO:0000256" key="1">
    <source>
        <dbReference type="ARBA" id="ARBA00001961"/>
    </source>
</evidence>
<gene>
    <name evidence="9" type="ORF">L1049_022566</name>
</gene>
<keyword evidence="10" id="KW-1185">Reference proteome</keyword>
<accession>A0AAP0WP65</accession>
<proteinExistence type="inferred from homology"/>
<dbReference type="AlphaFoldDB" id="A0AAP0WP65"/>
<dbReference type="InterPro" id="IPR027443">
    <property type="entry name" value="IPNS-like_sf"/>
</dbReference>
<evidence type="ECO:0000256" key="6">
    <source>
        <dbReference type="ARBA" id="ARBA00023004"/>
    </source>
</evidence>
<keyword evidence="3 7" id="KW-0479">Metal-binding</keyword>
<name>A0AAP0WP65_LIQFO</name>
<dbReference type="EMBL" id="JBBPBK010000011">
    <property type="protein sequence ID" value="KAK9275304.1"/>
    <property type="molecule type" value="Genomic_DNA"/>
</dbReference>
<dbReference type="SUPFAM" id="SSF51197">
    <property type="entry name" value="Clavaminate synthase-like"/>
    <property type="match status" value="1"/>
</dbReference>
<sequence length="367" mass="40549">MAQSFHNGNVLFHFVVRDGNGVKGLVDSGISEVPERYVQPPHERIDHKLNSCSNLPLLPIDLSKLDGANRDRVAEQIAAAAETVGFFQVVNHGVPLELLESVKVAAHRFFGQPPEKKAVYLKGVSTSPLVNYGTSFVPEKEMALEWKDYVSMVYSSDGDALQYWPSECKEVALEYLKTSSKMVRTILEVLMEKLGVTLDESRMDALTGFKMVNMNFYPACPNPELTVGVGRHSDMGTLTVLLQDGIGGLYVKVEENFDGGKKGEWIEIPPVPGALVINVGDTLQILSNGKYKSAEHRVRTTSTQSRVSIPIFTAPRPTEKIGPLPQVVDSDGMARYREVVFQDYMNNFFGKAHEGKKSLDFAHMGSP</sequence>
<dbReference type="FunFam" id="2.60.120.330:FF:000023">
    <property type="entry name" value="Feruloyl CoA ortho-hydroxylase 1"/>
    <property type="match status" value="1"/>
</dbReference>
<organism evidence="9 10">
    <name type="scientific">Liquidambar formosana</name>
    <name type="common">Formosan gum</name>
    <dbReference type="NCBI Taxonomy" id="63359"/>
    <lineage>
        <taxon>Eukaryota</taxon>
        <taxon>Viridiplantae</taxon>
        <taxon>Streptophyta</taxon>
        <taxon>Embryophyta</taxon>
        <taxon>Tracheophyta</taxon>
        <taxon>Spermatophyta</taxon>
        <taxon>Magnoliopsida</taxon>
        <taxon>eudicotyledons</taxon>
        <taxon>Gunneridae</taxon>
        <taxon>Pentapetalae</taxon>
        <taxon>Saxifragales</taxon>
        <taxon>Altingiaceae</taxon>
        <taxon>Liquidambar</taxon>
    </lineage>
</organism>
<protein>
    <recommendedName>
        <fullName evidence="8">Fe2OG dioxygenase domain-containing protein</fullName>
    </recommendedName>
</protein>
<reference evidence="9 10" key="1">
    <citation type="journal article" date="2024" name="Plant J.">
        <title>Genome sequences and population genomics reveal climatic adaptation and genomic divergence between two closely related sweetgum species.</title>
        <authorList>
            <person name="Xu W.Q."/>
            <person name="Ren C.Q."/>
            <person name="Zhang X.Y."/>
            <person name="Comes H.P."/>
            <person name="Liu X.H."/>
            <person name="Li Y.G."/>
            <person name="Kettle C.J."/>
            <person name="Jalonen R."/>
            <person name="Gaisberger H."/>
            <person name="Ma Y.Z."/>
            <person name="Qiu Y.X."/>
        </authorList>
    </citation>
    <scope>NUCLEOTIDE SEQUENCE [LARGE SCALE GENOMIC DNA]</scope>
    <source>
        <strain evidence="9">Hangzhou</strain>
    </source>
</reference>
<evidence type="ECO:0000256" key="5">
    <source>
        <dbReference type="ARBA" id="ARBA00023002"/>
    </source>
</evidence>
<keyword evidence="6 7" id="KW-0408">Iron</keyword>
<evidence type="ECO:0000313" key="10">
    <source>
        <dbReference type="Proteomes" id="UP001415857"/>
    </source>
</evidence>
<dbReference type="PROSITE" id="PS51471">
    <property type="entry name" value="FE2OG_OXY"/>
    <property type="match status" value="1"/>
</dbReference>
<dbReference type="GO" id="GO:0046872">
    <property type="term" value="F:metal ion binding"/>
    <property type="evidence" value="ECO:0007669"/>
    <property type="project" value="UniProtKB-KW"/>
</dbReference>
<dbReference type="InterPro" id="IPR026992">
    <property type="entry name" value="DIOX_N"/>
</dbReference>
<dbReference type="Pfam" id="PF14226">
    <property type="entry name" value="DIOX_N"/>
    <property type="match status" value="1"/>
</dbReference>
<dbReference type="Pfam" id="PF03171">
    <property type="entry name" value="2OG-FeII_Oxy"/>
    <property type="match status" value="1"/>
</dbReference>
<evidence type="ECO:0000313" key="9">
    <source>
        <dbReference type="EMBL" id="KAK9275304.1"/>
    </source>
</evidence>
<dbReference type="Gene3D" id="2.60.120.330">
    <property type="entry name" value="B-lactam Antibiotic, Isopenicillin N Synthase, Chain"/>
    <property type="match status" value="1"/>
</dbReference>
<evidence type="ECO:0000256" key="4">
    <source>
        <dbReference type="ARBA" id="ARBA00022964"/>
    </source>
</evidence>
<dbReference type="Proteomes" id="UP001415857">
    <property type="component" value="Unassembled WGS sequence"/>
</dbReference>
<comment type="caution">
    <text evidence="9">The sequence shown here is derived from an EMBL/GenBank/DDBJ whole genome shotgun (WGS) entry which is preliminary data.</text>
</comment>
<evidence type="ECO:0000256" key="2">
    <source>
        <dbReference type="ARBA" id="ARBA00008056"/>
    </source>
</evidence>